<feature type="binding site" evidence="19">
    <location>
        <position position="299"/>
    </location>
    <ligand>
        <name>Mg(2+)</name>
        <dbReference type="ChEBI" id="CHEBI:18420"/>
        <label>2</label>
    </ligand>
</feature>
<dbReference type="PROSITE" id="PS00866">
    <property type="entry name" value="CPSASE_1"/>
    <property type="match status" value="1"/>
</dbReference>
<dbReference type="FunFam" id="3.30.470.20:FF:000013">
    <property type="entry name" value="Carbamoyl-phosphate synthase large chain"/>
    <property type="match status" value="1"/>
</dbReference>
<dbReference type="RefSeq" id="WP_088861591.1">
    <property type="nucleotide sequence ID" value="NZ_CP022115.1"/>
</dbReference>
<evidence type="ECO:0000256" key="7">
    <source>
        <dbReference type="ARBA" id="ARBA00022605"/>
    </source>
</evidence>
<feature type="binding site" evidence="19">
    <location>
        <position position="129"/>
    </location>
    <ligand>
        <name>ATP</name>
        <dbReference type="ChEBI" id="CHEBI:30616"/>
        <label>1</label>
    </ligand>
</feature>
<feature type="binding site" evidence="19">
    <location>
        <position position="755"/>
    </location>
    <ligand>
        <name>ATP</name>
        <dbReference type="ChEBI" id="CHEBI:30616"/>
        <label>2</label>
    </ligand>
</feature>
<feature type="binding site" evidence="19">
    <location>
        <position position="782"/>
    </location>
    <ligand>
        <name>ATP</name>
        <dbReference type="ChEBI" id="CHEBI:30616"/>
        <label>2</label>
    </ligand>
</feature>
<feature type="binding site" evidence="19">
    <location>
        <position position="835"/>
    </location>
    <ligand>
        <name>Mn(2+)</name>
        <dbReference type="ChEBI" id="CHEBI:29035"/>
        <label>3</label>
    </ligand>
</feature>
<dbReference type="Pfam" id="PF25596">
    <property type="entry name" value="CPSase_L_D1"/>
    <property type="match status" value="2"/>
</dbReference>
<feature type="binding site" evidence="19">
    <location>
        <position position="835"/>
    </location>
    <ligand>
        <name>Mg(2+)</name>
        <dbReference type="ChEBI" id="CHEBI:18420"/>
        <label>3</label>
    </ligand>
</feature>
<keyword evidence="9 19" id="KW-0677">Repeat</keyword>
<evidence type="ECO:0000256" key="17">
    <source>
        <dbReference type="ARBA" id="ARBA00057223"/>
    </source>
</evidence>
<dbReference type="UniPathway" id="UPA00068">
    <property type="reaction ID" value="UER00171"/>
</dbReference>
<dbReference type="PANTHER" id="PTHR11405">
    <property type="entry name" value="CARBAMOYLTRANSFERASE FAMILY MEMBER"/>
    <property type="match status" value="1"/>
</dbReference>
<feature type="binding site" evidence="19">
    <location>
        <position position="176"/>
    </location>
    <ligand>
        <name>ATP</name>
        <dbReference type="ChEBI" id="CHEBI:30616"/>
        <label>1</label>
    </ligand>
</feature>
<evidence type="ECO:0000256" key="2">
    <source>
        <dbReference type="ARBA" id="ARBA00004812"/>
    </source>
</evidence>
<dbReference type="InterPro" id="IPR036897">
    <property type="entry name" value="CarbamoylP_synth_lsu_oligo_sf"/>
</dbReference>
<dbReference type="SMART" id="SM01096">
    <property type="entry name" value="CPSase_L_D3"/>
    <property type="match status" value="1"/>
</dbReference>
<comment type="pathway">
    <text evidence="2 19">Pyrimidine metabolism; UMP biosynthesis via de novo pathway; (S)-dihydroorotate from bicarbonate: step 1/3.</text>
</comment>
<comment type="catalytic activity">
    <reaction evidence="15 19">
        <text>hydrogencarbonate + NH4(+) + 2 ATP = carbamoyl phosphate + 2 ADP + phosphate + 2 H(+)</text>
        <dbReference type="Rhea" id="RHEA:18029"/>
        <dbReference type="ChEBI" id="CHEBI:15378"/>
        <dbReference type="ChEBI" id="CHEBI:17544"/>
        <dbReference type="ChEBI" id="CHEBI:28938"/>
        <dbReference type="ChEBI" id="CHEBI:30616"/>
        <dbReference type="ChEBI" id="CHEBI:43474"/>
        <dbReference type="ChEBI" id="CHEBI:58228"/>
        <dbReference type="ChEBI" id="CHEBI:456216"/>
        <dbReference type="EC" id="6.3.4.16"/>
    </reaction>
</comment>
<dbReference type="PROSITE" id="PS51855">
    <property type="entry name" value="MGS"/>
    <property type="match status" value="1"/>
</dbReference>
<comment type="pathway">
    <text evidence="3 19">Amino-acid biosynthesis; L-arginine biosynthesis; carbamoyl phosphate from bicarbonate: step 1/1.</text>
</comment>
<organism evidence="22 23">
    <name type="scientific">Laribacter hongkongensis</name>
    <dbReference type="NCBI Taxonomy" id="168471"/>
    <lineage>
        <taxon>Bacteria</taxon>
        <taxon>Pseudomonadati</taxon>
        <taxon>Pseudomonadota</taxon>
        <taxon>Betaproteobacteria</taxon>
        <taxon>Neisseriales</taxon>
        <taxon>Aquaspirillaceae</taxon>
        <taxon>Laribacter</taxon>
    </lineage>
</organism>
<keyword evidence="10 19" id="KW-0547">Nucleotide-binding</keyword>
<feature type="binding site" evidence="19">
    <location>
        <position position="299"/>
    </location>
    <ligand>
        <name>ATP</name>
        <dbReference type="ChEBI" id="CHEBI:30616"/>
        <label>1</label>
    </ligand>
</feature>
<feature type="binding site" evidence="19">
    <location>
        <position position="285"/>
    </location>
    <ligand>
        <name>Mg(2+)</name>
        <dbReference type="ChEBI" id="CHEBI:18420"/>
        <label>1</label>
    </ligand>
</feature>
<feature type="binding site" evidence="19">
    <location>
        <position position="781"/>
    </location>
    <ligand>
        <name>ATP</name>
        <dbReference type="ChEBI" id="CHEBI:30616"/>
        <label>2</label>
    </ligand>
</feature>
<feature type="binding site" evidence="19">
    <location>
        <position position="748"/>
    </location>
    <ligand>
        <name>ATP</name>
        <dbReference type="ChEBI" id="CHEBI:30616"/>
        <label>2</label>
    </ligand>
</feature>
<dbReference type="SUPFAM" id="SSF48108">
    <property type="entry name" value="Carbamoyl phosphate synthetase, large subunit connection domain"/>
    <property type="match status" value="1"/>
</dbReference>
<dbReference type="PROSITE" id="PS51257">
    <property type="entry name" value="PROKAR_LIPOPROTEIN"/>
    <property type="match status" value="1"/>
</dbReference>
<feature type="binding site" evidence="19">
    <location>
        <position position="750"/>
    </location>
    <ligand>
        <name>ATP</name>
        <dbReference type="ChEBI" id="CHEBI:30616"/>
        <label>2</label>
    </ligand>
</feature>
<dbReference type="EC" id="6.3.5.5" evidence="19"/>
<comment type="catalytic activity">
    <reaction evidence="16 19">
        <text>hydrogencarbonate + L-glutamine + 2 ATP + H2O = carbamoyl phosphate + L-glutamate + 2 ADP + phosphate + 2 H(+)</text>
        <dbReference type="Rhea" id="RHEA:18633"/>
        <dbReference type="ChEBI" id="CHEBI:15377"/>
        <dbReference type="ChEBI" id="CHEBI:15378"/>
        <dbReference type="ChEBI" id="CHEBI:17544"/>
        <dbReference type="ChEBI" id="CHEBI:29985"/>
        <dbReference type="ChEBI" id="CHEBI:30616"/>
        <dbReference type="ChEBI" id="CHEBI:43474"/>
        <dbReference type="ChEBI" id="CHEBI:58228"/>
        <dbReference type="ChEBI" id="CHEBI:58359"/>
        <dbReference type="ChEBI" id="CHEBI:456216"/>
        <dbReference type="EC" id="6.3.5.5"/>
    </reaction>
</comment>
<feature type="domain" description="ATP-grasp" evidence="20">
    <location>
        <begin position="673"/>
        <end position="864"/>
    </location>
</feature>
<evidence type="ECO:0000256" key="16">
    <source>
        <dbReference type="ARBA" id="ARBA00048816"/>
    </source>
</evidence>
<dbReference type="Proteomes" id="UP000197424">
    <property type="component" value="Chromosome"/>
</dbReference>
<dbReference type="EC" id="6.3.4.16" evidence="19"/>
<comment type="subunit">
    <text evidence="18 19">Composed of two chains; the small (or glutamine) chain promotes the hydrolysis of glutamine to ammonia, which is used by the large (or ammonia) chain to synthesize carbamoyl phosphate. Tetramer of heterodimers (alpha,beta)4.</text>
</comment>
<keyword evidence="13 19" id="KW-0665">Pyrimidine biosynthesis</keyword>
<evidence type="ECO:0000256" key="8">
    <source>
        <dbReference type="ARBA" id="ARBA00022723"/>
    </source>
</evidence>
<dbReference type="UniPathway" id="UPA00070">
    <property type="reaction ID" value="UER00115"/>
</dbReference>
<dbReference type="Gene3D" id="3.40.50.20">
    <property type="match status" value="2"/>
</dbReference>
<dbReference type="FunFam" id="3.30.1490.20:FF:000001">
    <property type="entry name" value="Carbamoyl-phosphate synthase large chain"/>
    <property type="match status" value="1"/>
</dbReference>
<dbReference type="CDD" id="cd01424">
    <property type="entry name" value="MGS_CPS_II"/>
    <property type="match status" value="1"/>
</dbReference>
<feature type="binding site" evidence="19">
    <location>
        <position position="301"/>
    </location>
    <ligand>
        <name>Mg(2+)</name>
        <dbReference type="ChEBI" id="CHEBI:18420"/>
        <label>2</label>
    </ligand>
</feature>
<dbReference type="Gene3D" id="1.10.1030.10">
    <property type="entry name" value="Carbamoyl-phosphate synthetase, large subunit oligomerisation domain"/>
    <property type="match status" value="1"/>
</dbReference>
<comment type="domain">
    <text evidence="19">The large subunit is composed of 2 ATP-grasp domains that are involved in binding the 2 ATP molecules needed for carbamoyl phosphate synthesis. The N-terminal ATP-grasp domain (referred to as the carboxyphosphate synthetic component) catalyzes the ATP-dependent phosphorylation of hydrogencarbonate to carboxyphosphate and the subsequent nucleophilic attack by ammonia to form a carbamate intermediate. The C-terminal ATP-grasp domain (referred to as the carbamoyl phosphate synthetic component) then catalyzes the phosphorylation of carbamate with the second ATP to form the end product carbamoyl phosphate. The reactive and unstable enzyme intermediates are sequentially channeled from one active site to the next through the interior of the protein over a distance of at least 96 A.</text>
</comment>
<dbReference type="FunFam" id="3.30.470.20:FF:000007">
    <property type="entry name" value="Carbamoyl-phosphate synthase large chain"/>
    <property type="match status" value="1"/>
</dbReference>
<feature type="binding site" evidence="19">
    <location>
        <position position="299"/>
    </location>
    <ligand>
        <name>Mg(2+)</name>
        <dbReference type="ChEBI" id="CHEBI:18420"/>
        <label>1</label>
    </ligand>
</feature>
<comment type="function">
    <text evidence="17 19">Large subunit of the glutamine-dependent carbamoyl phosphate synthetase (CPSase). CPSase catalyzes the formation of carbamoyl phosphate from the ammonia moiety of glutamine, carbonate, and phosphate donated by ATP, constituting the first step of 2 biosynthetic pathways, one leading to arginine and/or urea and the other to pyrimidine nucleotides. The large subunit (synthetase) binds the substrates ammonia (free or transferred from glutamine from the small subunit), hydrogencarbonate and ATP and carries out an ATP-coupled ligase reaction, activating hydrogencarbonate by forming carboxy phosphate which reacts with ammonia to form carbamoyl phosphate.</text>
</comment>
<dbReference type="InterPro" id="IPR005483">
    <property type="entry name" value="CPSase_dom"/>
</dbReference>
<keyword evidence="6 19" id="KW-0436">Ligase</keyword>
<keyword evidence="7 19" id="KW-0028">Amino-acid biosynthesis</keyword>
<dbReference type="HAMAP" id="MF_01210_A">
    <property type="entry name" value="CPSase_L_chain_A"/>
    <property type="match status" value="1"/>
</dbReference>
<dbReference type="Pfam" id="PF02142">
    <property type="entry name" value="MGS"/>
    <property type="match status" value="1"/>
</dbReference>
<feature type="binding site" evidence="19">
    <location>
        <position position="242"/>
    </location>
    <ligand>
        <name>ATP</name>
        <dbReference type="ChEBI" id="CHEBI:30616"/>
        <label>1</label>
    </ligand>
</feature>
<dbReference type="AlphaFoldDB" id="A0A248LM91"/>
<dbReference type="GO" id="GO:0044205">
    <property type="term" value="P:'de novo' UMP biosynthetic process"/>
    <property type="evidence" value="ECO:0007669"/>
    <property type="project" value="UniProtKB-UniRule"/>
</dbReference>
<dbReference type="EMBL" id="CP022115">
    <property type="protein sequence ID" value="ASJ25910.1"/>
    <property type="molecule type" value="Genomic_DNA"/>
</dbReference>
<dbReference type="OrthoDB" id="9804197at2"/>
<feature type="domain" description="ATP-grasp" evidence="20">
    <location>
        <begin position="133"/>
        <end position="328"/>
    </location>
</feature>
<evidence type="ECO:0000256" key="15">
    <source>
        <dbReference type="ARBA" id="ARBA00047359"/>
    </source>
</evidence>
<dbReference type="GO" id="GO:0046872">
    <property type="term" value="F:metal ion binding"/>
    <property type="evidence" value="ECO:0007669"/>
    <property type="project" value="UniProtKB-KW"/>
</dbReference>
<dbReference type="InterPro" id="IPR011607">
    <property type="entry name" value="MGS-like_dom"/>
</dbReference>
<dbReference type="Gene3D" id="3.30.470.20">
    <property type="entry name" value="ATP-grasp fold, B domain"/>
    <property type="match status" value="2"/>
</dbReference>
<dbReference type="PRINTS" id="PR00098">
    <property type="entry name" value="CPSASE"/>
</dbReference>
<gene>
    <name evidence="19" type="primary">carB</name>
    <name evidence="22" type="ORF">LHGZ1_3079</name>
</gene>
<dbReference type="SUPFAM" id="SSF52335">
    <property type="entry name" value="Methylglyoxal synthase-like"/>
    <property type="match status" value="1"/>
</dbReference>
<evidence type="ECO:0000256" key="1">
    <source>
        <dbReference type="ARBA" id="ARBA00001936"/>
    </source>
</evidence>
<evidence type="ECO:0000313" key="22">
    <source>
        <dbReference type="EMBL" id="ASJ25910.1"/>
    </source>
</evidence>
<name>A0A248LM91_9NEIS</name>
<dbReference type="GO" id="GO:0005737">
    <property type="term" value="C:cytoplasm"/>
    <property type="evidence" value="ECO:0007669"/>
    <property type="project" value="TreeGrafter"/>
</dbReference>
<feature type="binding site" evidence="19">
    <location>
        <position position="301"/>
    </location>
    <ligand>
        <name>Mn(2+)</name>
        <dbReference type="ChEBI" id="CHEBI:29035"/>
        <label>2</label>
    </ligand>
</feature>
<dbReference type="FunFam" id="3.40.50.20:FF:000001">
    <property type="entry name" value="Carbamoyl-phosphate synthase large chain"/>
    <property type="match status" value="1"/>
</dbReference>
<comment type="caution">
    <text evidence="19">Lacks conserved residue(s) required for the propagation of feature annotation.</text>
</comment>
<dbReference type="InterPro" id="IPR036914">
    <property type="entry name" value="MGS-like_dom_sf"/>
</dbReference>
<feature type="binding site" evidence="19">
    <location>
        <position position="243"/>
    </location>
    <ligand>
        <name>ATP</name>
        <dbReference type="ChEBI" id="CHEBI:30616"/>
        <label>1</label>
    </ligand>
</feature>
<feature type="binding site" evidence="19">
    <location>
        <position position="215"/>
    </location>
    <ligand>
        <name>ATP</name>
        <dbReference type="ChEBI" id="CHEBI:30616"/>
        <label>1</label>
    </ligand>
</feature>
<feature type="binding site" evidence="19">
    <location>
        <position position="299"/>
    </location>
    <ligand>
        <name>Mn(2+)</name>
        <dbReference type="ChEBI" id="CHEBI:29035"/>
        <label>2</label>
    </ligand>
</feature>
<dbReference type="SUPFAM" id="SSF56059">
    <property type="entry name" value="Glutathione synthetase ATP-binding domain-like"/>
    <property type="match status" value="2"/>
</dbReference>
<feature type="domain" description="MGS-like" evidence="21">
    <location>
        <begin position="931"/>
        <end position="1068"/>
    </location>
</feature>
<proteinExistence type="inferred from homology"/>
<evidence type="ECO:0000256" key="5">
    <source>
        <dbReference type="ARBA" id="ARBA00022571"/>
    </source>
</evidence>
<dbReference type="PROSITE" id="PS50975">
    <property type="entry name" value="ATP_GRASP"/>
    <property type="match status" value="2"/>
</dbReference>
<comment type="cofactor">
    <cofactor evidence="1">
        <name>Mn(2+)</name>
        <dbReference type="ChEBI" id="CHEBI:29035"/>
    </cofactor>
</comment>
<evidence type="ECO:0000256" key="14">
    <source>
        <dbReference type="ARBA" id="ARBA00023211"/>
    </source>
</evidence>
<feature type="binding site" evidence="19">
    <location>
        <position position="823"/>
    </location>
    <ligand>
        <name>Mn(2+)</name>
        <dbReference type="ChEBI" id="CHEBI:29035"/>
        <label>3</label>
    </ligand>
</feature>
<evidence type="ECO:0000256" key="18">
    <source>
        <dbReference type="ARBA" id="ARBA00062056"/>
    </source>
</evidence>
<dbReference type="GO" id="GO:0004088">
    <property type="term" value="F:carbamoyl-phosphate synthase (glutamine-hydrolyzing) activity"/>
    <property type="evidence" value="ECO:0007669"/>
    <property type="project" value="UniProtKB-UniRule"/>
</dbReference>
<dbReference type="InterPro" id="IPR016185">
    <property type="entry name" value="PreATP-grasp_dom_sf"/>
</dbReference>
<dbReference type="InterPro" id="IPR005479">
    <property type="entry name" value="CPAse_ATP-bd"/>
</dbReference>
<dbReference type="GO" id="GO:0005524">
    <property type="term" value="F:ATP binding"/>
    <property type="evidence" value="ECO:0007669"/>
    <property type="project" value="UniProtKB-UniRule"/>
</dbReference>
<evidence type="ECO:0000256" key="12">
    <source>
        <dbReference type="ARBA" id="ARBA00022842"/>
    </source>
</evidence>
<feature type="binding site" evidence="19">
    <location>
        <position position="299"/>
    </location>
    <ligand>
        <name>Mn(2+)</name>
        <dbReference type="ChEBI" id="CHEBI:29035"/>
        <label>1</label>
    </ligand>
</feature>
<dbReference type="GO" id="GO:0004087">
    <property type="term" value="F:carbamoyl-phosphate synthase (ammonia) activity"/>
    <property type="evidence" value="ECO:0007669"/>
    <property type="project" value="UniProtKB-EC"/>
</dbReference>
<dbReference type="GO" id="GO:0006541">
    <property type="term" value="P:glutamine metabolic process"/>
    <property type="evidence" value="ECO:0007669"/>
    <property type="project" value="TreeGrafter"/>
</dbReference>
<dbReference type="HAMAP" id="MF_01210_B">
    <property type="entry name" value="CPSase_L_chain_B"/>
    <property type="match status" value="1"/>
</dbReference>
<feature type="binding site" evidence="19">
    <location>
        <position position="823"/>
    </location>
    <ligand>
        <name>Mg(2+)</name>
        <dbReference type="ChEBI" id="CHEBI:18420"/>
        <label>3</label>
    </ligand>
</feature>
<dbReference type="Gene3D" id="3.40.50.1380">
    <property type="entry name" value="Methylglyoxal synthase-like domain"/>
    <property type="match status" value="1"/>
</dbReference>
<dbReference type="InterPro" id="IPR033937">
    <property type="entry name" value="MGS_CPS_CarB"/>
</dbReference>
<feature type="binding site" evidence="19">
    <location>
        <position position="285"/>
    </location>
    <ligand>
        <name>ATP</name>
        <dbReference type="ChEBI" id="CHEBI:30616"/>
        <label>1</label>
    </ligand>
</feature>
<dbReference type="InterPro" id="IPR011761">
    <property type="entry name" value="ATP-grasp"/>
</dbReference>
<evidence type="ECO:0000256" key="6">
    <source>
        <dbReference type="ARBA" id="ARBA00022598"/>
    </source>
</evidence>
<feature type="region of interest" description="Carboxyphosphate synthetic domain" evidence="19">
    <location>
        <begin position="1"/>
        <end position="403"/>
    </location>
</feature>
<evidence type="ECO:0000256" key="11">
    <source>
        <dbReference type="ARBA" id="ARBA00022840"/>
    </source>
</evidence>
<evidence type="ECO:0000256" key="4">
    <source>
        <dbReference type="ARBA" id="ARBA00009799"/>
    </source>
</evidence>
<keyword evidence="12" id="KW-0460">Magnesium</keyword>
<evidence type="ECO:0000313" key="23">
    <source>
        <dbReference type="Proteomes" id="UP000197424"/>
    </source>
</evidence>
<feature type="binding site" evidence="19">
    <location>
        <position position="241"/>
    </location>
    <ligand>
        <name>ATP</name>
        <dbReference type="ChEBI" id="CHEBI:30616"/>
        <label>1</label>
    </ligand>
</feature>
<feature type="binding site" evidence="19">
    <location>
        <position position="709"/>
    </location>
    <ligand>
        <name>ATP</name>
        <dbReference type="ChEBI" id="CHEBI:30616"/>
        <label>2</label>
    </ligand>
</feature>
<accession>A0A248LM91</accession>
<keyword evidence="14" id="KW-0464">Manganese</keyword>
<dbReference type="InterPro" id="IPR058047">
    <property type="entry name" value="CPSase_preATP-grasp"/>
</dbReference>
<feature type="binding site" evidence="19">
    <location>
        <position position="208"/>
    </location>
    <ligand>
        <name>ATP</name>
        <dbReference type="ChEBI" id="CHEBI:30616"/>
        <label>1</label>
    </ligand>
</feature>
<feature type="binding site" evidence="19">
    <location>
        <position position="175"/>
    </location>
    <ligand>
        <name>ATP</name>
        <dbReference type="ChEBI" id="CHEBI:30616"/>
        <label>1</label>
    </ligand>
</feature>
<dbReference type="FunFam" id="3.40.50.20:FF:000003">
    <property type="entry name" value="Carbamoyl-phosphate synthase large chain"/>
    <property type="match status" value="1"/>
</dbReference>
<comment type="cofactor">
    <cofactor evidence="19">
        <name>Mg(2+)</name>
        <dbReference type="ChEBI" id="CHEBI:18420"/>
    </cofactor>
    <cofactor evidence="19">
        <name>Mn(2+)</name>
        <dbReference type="ChEBI" id="CHEBI:29035"/>
    </cofactor>
    <text evidence="19">Binds 4 Mg(2+) or Mn(2+) ions per subunit.</text>
</comment>
<dbReference type="NCBIfam" id="NF003671">
    <property type="entry name" value="PRK05294.1"/>
    <property type="match status" value="1"/>
</dbReference>
<comment type="similarity">
    <text evidence="4 19">Belongs to the CarB family.</text>
</comment>
<evidence type="ECO:0000256" key="13">
    <source>
        <dbReference type="ARBA" id="ARBA00022975"/>
    </source>
</evidence>
<keyword evidence="8" id="KW-0479">Metal-binding</keyword>
<feature type="binding site" evidence="19">
    <location>
        <position position="835"/>
    </location>
    <ligand>
        <name>Mn(2+)</name>
        <dbReference type="ChEBI" id="CHEBI:29035"/>
        <label>4</label>
    </ligand>
</feature>
<feature type="binding site" evidence="19">
    <location>
        <position position="837"/>
    </location>
    <ligand>
        <name>Mn(2+)</name>
        <dbReference type="ChEBI" id="CHEBI:29035"/>
        <label>4</label>
    </ligand>
</feature>
<evidence type="ECO:0000256" key="19">
    <source>
        <dbReference type="HAMAP-Rule" id="MF_01210"/>
    </source>
</evidence>
<feature type="binding site" evidence="19">
    <location>
        <position position="835"/>
    </location>
    <ligand>
        <name>ATP</name>
        <dbReference type="ChEBI" id="CHEBI:30616"/>
        <label>2</label>
    </ligand>
</feature>
<dbReference type="SMART" id="SM00851">
    <property type="entry name" value="MGS"/>
    <property type="match status" value="1"/>
</dbReference>
<evidence type="ECO:0000256" key="10">
    <source>
        <dbReference type="ARBA" id="ARBA00022741"/>
    </source>
</evidence>
<feature type="region of interest" description="Allosteric domain" evidence="19">
    <location>
        <begin position="931"/>
        <end position="1068"/>
    </location>
</feature>
<dbReference type="Pfam" id="PF02787">
    <property type="entry name" value="CPSase_L_D3"/>
    <property type="match status" value="1"/>
</dbReference>
<evidence type="ECO:0000259" key="21">
    <source>
        <dbReference type="PROSITE" id="PS51855"/>
    </source>
</evidence>
<evidence type="ECO:0000259" key="20">
    <source>
        <dbReference type="PROSITE" id="PS50975"/>
    </source>
</evidence>
<dbReference type="NCBIfam" id="NF009455">
    <property type="entry name" value="PRK12815.1"/>
    <property type="match status" value="1"/>
</dbReference>
<dbReference type="SUPFAM" id="SSF52440">
    <property type="entry name" value="PreATP-grasp domain"/>
    <property type="match status" value="2"/>
</dbReference>
<feature type="binding site" evidence="19">
    <location>
        <position position="837"/>
    </location>
    <ligand>
        <name>Mg(2+)</name>
        <dbReference type="ChEBI" id="CHEBI:18420"/>
        <label>4</label>
    </ligand>
</feature>
<evidence type="ECO:0000256" key="9">
    <source>
        <dbReference type="ARBA" id="ARBA00022737"/>
    </source>
</evidence>
<dbReference type="NCBIfam" id="TIGR01369">
    <property type="entry name" value="CPSaseII_lrg"/>
    <property type="match status" value="1"/>
</dbReference>
<keyword evidence="5 19" id="KW-0055">Arginine biosynthesis</keyword>
<protein>
    <recommendedName>
        <fullName evidence="19">Carbamoyl phosphate synthase large chain</fullName>
        <ecNumber evidence="19">6.3.4.16</ecNumber>
        <ecNumber evidence="19">6.3.5.5</ecNumber>
    </recommendedName>
    <alternativeName>
        <fullName evidence="19">Carbamoyl phosphate synthetase ammonia chain</fullName>
    </alternativeName>
</protein>
<dbReference type="Pfam" id="PF02786">
    <property type="entry name" value="CPSase_L_D2"/>
    <property type="match status" value="2"/>
</dbReference>
<feature type="binding site" evidence="19">
    <location>
        <position position="835"/>
    </location>
    <ligand>
        <name>Mg(2+)</name>
        <dbReference type="ChEBI" id="CHEBI:18420"/>
        <label>4</label>
    </ligand>
</feature>
<sequence>MPKRTDIKSILIIGAGPIVIGQACEFDYSGAQACKALREEGYKVILVNSNPATIMTDPNMADVTYIEPITWQMVAKIIEKERPDAVLPTMGGQTALNCALDLARHGVLDQFGVELIGASVEAIDKAEDRDKFKLAMQKIGLECSRSKVAHSMEEALTIQAEVGFPTIIRPSFTMGGSGGGIAYNREEFLAICERGFEASPTHELLIEESMLGWKEYEMEVVRDRNDNCIIICSIENFDPMGVHTGDSITVAPAQTLTDKEYQIMRNASLAVLREIGVDTGGSNVQFAVQPDTGRLIVIEMNPRVSRSSALASKATGFPIAKVAAKLAVGYTLDELKNDITGGATPASFEPSIDYVVTKIPRFAFEKFPQANDRLTTQMKSVGEVMAIGRSIQESMQKALRGLETGLSGFDPLTDSLDTIRAELGAPGPDRILYVADAFRAGLSVEEVQAISAIDPWFLVQIEDLVRDEQALAGQALADLGRDRLWQLKRKGFSDRRLAQLLGVSEDDVRGRRWALDVRPVYKRVDTCAAEFATSTAYMYSSYEEECEARPSGNRKVMVLGGGPNRIGQGIEFDYCCVHAALAMRESGFETIMVNCNPETVSTDYDTSDRLYFEPLTLEDVLEVCAVEKPWGVIVQYGGQTPLKLARALEANGVPIIGTTPDMIDAAEDRERFQQLLNELGLKQPPNRTARAPQEALQLAEEIGYPLVVRPSYVLGGRAMEIVHERADLERYMREAVKVSNDSPVLLDRFLNDAIEVDVDAISDGTDVVIGGIMQHVEQAGVHSGDSACSLPPYSLFPAIQDEIRRQTVAMARALNVVGLMNVQFAVQGDTIYVLEVNPRASRTVPFVSKVTGQSLAKIAARCMAGQSLAGQGVTAEVIPPYVAVKEAVFPFIKFPGVDTILGPEMKSTGEVMGVGRNFAEAFVKAQLGAGDRLPQGGKVFISVRDADKSGIVDVARELQRAGFGLCATRGTAKVLSEAGVGVQIVNKVTEHRPNIVDMIKNGEIAMVINTVAEKRQSITDSQSIRSSALQNRVPQYTTLAGARAVAHGIAATEALGVYPLQGLHAELA</sequence>
<dbReference type="PANTHER" id="PTHR11405:SF53">
    <property type="entry name" value="CARBAMOYL-PHOSPHATE SYNTHASE [AMMONIA], MITOCHONDRIAL"/>
    <property type="match status" value="1"/>
</dbReference>
<feature type="binding site" evidence="19">
    <location>
        <position position="780"/>
    </location>
    <ligand>
        <name>ATP</name>
        <dbReference type="ChEBI" id="CHEBI:30616"/>
        <label>2</label>
    </ligand>
</feature>
<dbReference type="FunFam" id="1.10.1030.10:FF:000002">
    <property type="entry name" value="Carbamoyl-phosphate synthase large chain"/>
    <property type="match status" value="1"/>
</dbReference>
<keyword evidence="11 19" id="KW-0067">ATP-binding</keyword>
<reference evidence="23" key="1">
    <citation type="submission" date="2017-06" db="EMBL/GenBank/DDBJ databases">
        <title>Whole genome sequence of Laribacter hongkongensis LHGZ1.</title>
        <authorList>
            <person name="Chen D."/>
            <person name="Wu H."/>
            <person name="Chen J."/>
        </authorList>
    </citation>
    <scope>NUCLEOTIDE SEQUENCE [LARGE SCALE GENOMIC DNA]</scope>
    <source>
        <strain evidence="23">LHGZ1</strain>
    </source>
</reference>
<feature type="binding site" evidence="19">
    <location>
        <position position="783"/>
    </location>
    <ligand>
        <name>ATP</name>
        <dbReference type="ChEBI" id="CHEBI:30616"/>
        <label>2</label>
    </ligand>
</feature>
<dbReference type="PROSITE" id="PS00867">
    <property type="entry name" value="CPSASE_2"/>
    <property type="match status" value="2"/>
</dbReference>
<feature type="binding site" evidence="19">
    <location>
        <position position="285"/>
    </location>
    <ligand>
        <name>Mn(2+)</name>
        <dbReference type="ChEBI" id="CHEBI:29035"/>
        <label>1</label>
    </ligand>
</feature>
<dbReference type="InterPro" id="IPR006275">
    <property type="entry name" value="CPSase_lsu"/>
</dbReference>
<dbReference type="InterPro" id="IPR005480">
    <property type="entry name" value="CPSase_lsu_oligo"/>
</dbReference>
<feature type="binding site" evidence="19">
    <location>
        <position position="169"/>
    </location>
    <ligand>
        <name>ATP</name>
        <dbReference type="ChEBI" id="CHEBI:30616"/>
        <label>1</label>
    </ligand>
</feature>
<dbReference type="GO" id="GO:0006526">
    <property type="term" value="P:L-arginine biosynthetic process"/>
    <property type="evidence" value="ECO:0007669"/>
    <property type="project" value="UniProtKB-UniRule"/>
</dbReference>
<evidence type="ECO:0000256" key="3">
    <source>
        <dbReference type="ARBA" id="ARBA00005077"/>
    </source>
</evidence>
<feature type="binding site" evidence="19">
    <location>
        <position position="823"/>
    </location>
    <ligand>
        <name>ATP</name>
        <dbReference type="ChEBI" id="CHEBI:30616"/>
        <label>2</label>
    </ligand>
</feature>